<dbReference type="RefSeq" id="YP_009212945.1">
    <property type="nucleotide sequence ID" value="NC_028950.1"/>
</dbReference>
<accession>A0A0A8J9F3</accession>
<proteinExistence type="predicted"/>
<reference evidence="1 2" key="1">
    <citation type="submission" date="2014-12" db="EMBL/GenBank/DDBJ databases">
        <title>Genome analysis of a novel jumbo phage RSL2 infecting the phytopathogen Ralstonia solanacearum.</title>
        <authorList>
            <person name="Kawasaki T."/>
            <person name="Fujie M."/>
            <person name="Chatchawankanphanich O."/>
            <person name="Ogata H."/>
            <person name="Yamada T."/>
        </authorList>
    </citation>
    <scope>NUCLEOTIDE SEQUENCE [LARGE SCALE GENOMIC DNA]</scope>
    <source>
        <strain evidence="1 2">RSL2</strain>
    </source>
</reference>
<keyword evidence="2" id="KW-1185">Reference proteome</keyword>
<evidence type="ECO:0000313" key="1">
    <source>
        <dbReference type="EMBL" id="BAQ02624.1"/>
    </source>
</evidence>
<dbReference type="EMBL" id="AP014693">
    <property type="protein sequence ID" value="BAQ02624.1"/>
    <property type="molecule type" value="Genomic_DNA"/>
</dbReference>
<dbReference type="KEGG" id="vg:26639537"/>
<dbReference type="Proteomes" id="UP000203794">
    <property type="component" value="Segment"/>
</dbReference>
<evidence type="ECO:0000313" key="2">
    <source>
        <dbReference type="Proteomes" id="UP000203794"/>
    </source>
</evidence>
<protein>
    <submittedName>
        <fullName evidence="1">Uncharacterized protein</fullName>
    </submittedName>
</protein>
<name>A0A0A8J9F3_9CAUD</name>
<sequence length="172" mass="19605">MQEPQKVDMGFHPAGINLIPMLEDAIRTFVADHSAIFNERVHQLFELPDASDSCLISHDPKVHERYSRLSVSLERSMTRGKEYMALVAAAKGIIQLLANQSIGRQFPMPPNFPQLRMRIPEATQLILSLVGNASRDMSQHEQVLLVAFGEFYDNFRTWKQALESEHVPRSVY</sequence>
<dbReference type="GeneID" id="26639537"/>
<organism evidence="1 2">
    <name type="scientific">Ralstonia phage RSL2</name>
    <dbReference type="NCBI Taxonomy" id="1585840"/>
    <lineage>
        <taxon>Viruses</taxon>
        <taxon>Duplodnaviria</taxon>
        <taxon>Heunggongvirae</taxon>
        <taxon>Uroviricota</taxon>
        <taxon>Caudoviricetes</taxon>
        <taxon>Chimalliviridae</taxon>
        <taxon>Chiangmaivirus</taxon>
        <taxon>Chiangmaivirus RSL2</taxon>
    </lineage>
</organism>